<dbReference type="RefSeq" id="WP_379782778.1">
    <property type="nucleotide sequence ID" value="NZ_JBHSMU010000009.1"/>
</dbReference>
<accession>A0ABW0L5Z4</accession>
<reference evidence="3" key="1">
    <citation type="journal article" date="2019" name="Int. J. Syst. Evol. Microbiol.">
        <title>The Global Catalogue of Microorganisms (GCM) 10K type strain sequencing project: providing services to taxonomists for standard genome sequencing and annotation.</title>
        <authorList>
            <consortium name="The Broad Institute Genomics Platform"/>
            <consortium name="The Broad Institute Genome Sequencing Center for Infectious Disease"/>
            <person name="Wu L."/>
            <person name="Ma J."/>
        </authorList>
    </citation>
    <scope>NUCLEOTIDE SEQUENCE [LARGE SCALE GENOMIC DNA]</scope>
    <source>
        <strain evidence="3">KACC 12649</strain>
    </source>
</reference>
<dbReference type="EMBL" id="JBHSMU010000009">
    <property type="protein sequence ID" value="MFC5460176.1"/>
    <property type="molecule type" value="Genomic_DNA"/>
</dbReference>
<comment type="caution">
    <text evidence="2">The sequence shown here is derived from an EMBL/GenBank/DDBJ whole genome shotgun (WGS) entry which is preliminary data.</text>
</comment>
<evidence type="ECO:0000313" key="3">
    <source>
        <dbReference type="Proteomes" id="UP001596050"/>
    </source>
</evidence>
<keyword evidence="1" id="KW-0732">Signal</keyword>
<sequence>MKQQQKTRIVACALIVSIGLAGCAAPQGGNQSGMAQTETAECNQAGAAILGALLGAAVSKGDNRLRGAAAGAGLASLACAAFNYNTRQTKSANQVQQEYRTANRGQLPTRNRLVRYDTMMDGGGRLQAGTKMNVRSDIEVVQGSSDQPPRLEEEFVLHRPDGSEVRQRKPANANGAGAGAFSTNFTMTMPQGVPQGAYPVDMTLFLDGQAVARRKLNAQIVFLETGTKLALLD</sequence>
<evidence type="ECO:0000313" key="2">
    <source>
        <dbReference type="EMBL" id="MFC5460176.1"/>
    </source>
</evidence>
<feature type="signal peptide" evidence="1">
    <location>
        <begin position="1"/>
        <end position="24"/>
    </location>
</feature>
<dbReference type="Proteomes" id="UP001596050">
    <property type="component" value="Unassembled WGS sequence"/>
</dbReference>
<evidence type="ECO:0008006" key="4">
    <source>
        <dbReference type="Google" id="ProtNLM"/>
    </source>
</evidence>
<dbReference type="PROSITE" id="PS51257">
    <property type="entry name" value="PROKAR_LIPOPROTEIN"/>
    <property type="match status" value="1"/>
</dbReference>
<feature type="chain" id="PRO_5045849887" description="Glycine zipper 2TM domain-containing protein" evidence="1">
    <location>
        <begin position="25"/>
        <end position="233"/>
    </location>
</feature>
<proteinExistence type="predicted"/>
<protein>
    <recommendedName>
        <fullName evidence="4">Glycine zipper 2TM domain-containing protein</fullName>
    </recommendedName>
</protein>
<name>A0ABW0L5Z4_9BURK</name>
<gene>
    <name evidence="2" type="ORF">ACFPN5_10200</name>
</gene>
<evidence type="ECO:0000256" key="1">
    <source>
        <dbReference type="SAM" id="SignalP"/>
    </source>
</evidence>
<organism evidence="2 3">
    <name type="scientific">Massilia niabensis</name>
    <dbReference type="NCBI Taxonomy" id="544910"/>
    <lineage>
        <taxon>Bacteria</taxon>
        <taxon>Pseudomonadati</taxon>
        <taxon>Pseudomonadota</taxon>
        <taxon>Betaproteobacteria</taxon>
        <taxon>Burkholderiales</taxon>
        <taxon>Oxalobacteraceae</taxon>
        <taxon>Telluria group</taxon>
        <taxon>Massilia</taxon>
    </lineage>
</organism>
<keyword evidence="3" id="KW-1185">Reference proteome</keyword>